<keyword evidence="6" id="KW-0472">Membrane</keyword>
<gene>
    <name evidence="8" type="ORF">GH714_006112</name>
</gene>
<keyword evidence="4" id="KW-0413">Isomerase</keyword>
<evidence type="ECO:0000256" key="2">
    <source>
        <dbReference type="ARBA" id="ARBA00012723"/>
    </source>
</evidence>
<dbReference type="Pfam" id="PF07749">
    <property type="entry name" value="ERp29"/>
    <property type="match status" value="1"/>
</dbReference>
<dbReference type="InterPro" id="IPR051063">
    <property type="entry name" value="PDI"/>
</dbReference>
<name>A0A6A6NFS5_HEVBR</name>
<protein>
    <recommendedName>
        <fullName evidence="2">protein disulfide-isomerase</fullName>
        <ecNumber evidence="2">5.3.4.1</ecNumber>
    </recommendedName>
</protein>
<evidence type="ECO:0000256" key="3">
    <source>
        <dbReference type="ARBA" id="ARBA00023157"/>
    </source>
</evidence>
<dbReference type="InterPro" id="IPR011679">
    <property type="entry name" value="ERp29_C"/>
</dbReference>
<dbReference type="InterPro" id="IPR036249">
    <property type="entry name" value="Thioredoxin-like_sf"/>
</dbReference>
<keyword evidence="6" id="KW-1133">Transmembrane helix</keyword>
<evidence type="ECO:0000313" key="8">
    <source>
        <dbReference type="EMBL" id="KAF2324004.1"/>
    </source>
</evidence>
<dbReference type="PANTHER" id="PTHR45672">
    <property type="entry name" value="PROTEIN DISULFIDE-ISOMERASE C17H9.14C-RELATED"/>
    <property type="match status" value="1"/>
</dbReference>
<dbReference type="SUPFAM" id="SSF47933">
    <property type="entry name" value="ERP29 C domain-like"/>
    <property type="match status" value="1"/>
</dbReference>
<dbReference type="Gene3D" id="1.20.1150.12">
    <property type="entry name" value="Endoplasmic reticulum resident protein 29, C-terminal domain"/>
    <property type="match status" value="1"/>
</dbReference>
<dbReference type="GO" id="GO:0003756">
    <property type="term" value="F:protein disulfide isomerase activity"/>
    <property type="evidence" value="ECO:0007669"/>
    <property type="project" value="UniProtKB-EC"/>
</dbReference>
<feature type="transmembrane region" description="Helical" evidence="6">
    <location>
        <begin position="73"/>
        <end position="96"/>
    </location>
</feature>
<keyword evidence="6" id="KW-0812">Transmembrane</keyword>
<comment type="caution">
    <text evidence="8">The sequence shown here is derived from an EMBL/GenBank/DDBJ whole genome shotgun (WGS) entry which is preliminary data.</text>
</comment>
<feature type="transmembrane region" description="Helical" evidence="6">
    <location>
        <begin position="102"/>
        <end position="124"/>
    </location>
</feature>
<dbReference type="InterPro" id="IPR036356">
    <property type="entry name" value="ERp29_C_sf"/>
</dbReference>
<dbReference type="Proteomes" id="UP000467840">
    <property type="component" value="Chromosome 5"/>
</dbReference>
<dbReference type="EMBL" id="JAAGAX010000001">
    <property type="protein sequence ID" value="KAF2324004.1"/>
    <property type="molecule type" value="Genomic_DNA"/>
</dbReference>
<evidence type="ECO:0000256" key="6">
    <source>
        <dbReference type="SAM" id="Phobius"/>
    </source>
</evidence>
<keyword evidence="5" id="KW-0676">Redox-active center</keyword>
<dbReference type="GO" id="GO:0005783">
    <property type="term" value="C:endoplasmic reticulum"/>
    <property type="evidence" value="ECO:0007669"/>
    <property type="project" value="InterPro"/>
</dbReference>
<dbReference type="AlphaFoldDB" id="A0A6A6NFS5"/>
<dbReference type="SUPFAM" id="SSF52833">
    <property type="entry name" value="Thioredoxin-like"/>
    <property type="match status" value="1"/>
</dbReference>
<proteinExistence type="predicted"/>
<evidence type="ECO:0000256" key="4">
    <source>
        <dbReference type="ARBA" id="ARBA00023235"/>
    </source>
</evidence>
<dbReference type="CDD" id="cd00238">
    <property type="entry name" value="ERp29c"/>
    <property type="match status" value="1"/>
</dbReference>
<dbReference type="Gene3D" id="3.40.30.10">
    <property type="entry name" value="Glutaredoxin"/>
    <property type="match status" value="1"/>
</dbReference>
<organism evidence="8 9">
    <name type="scientific">Hevea brasiliensis</name>
    <name type="common">Para rubber tree</name>
    <name type="synonym">Siphonia brasiliensis</name>
    <dbReference type="NCBI Taxonomy" id="3981"/>
    <lineage>
        <taxon>Eukaryota</taxon>
        <taxon>Viridiplantae</taxon>
        <taxon>Streptophyta</taxon>
        <taxon>Embryophyta</taxon>
        <taxon>Tracheophyta</taxon>
        <taxon>Spermatophyta</taxon>
        <taxon>Magnoliopsida</taxon>
        <taxon>eudicotyledons</taxon>
        <taxon>Gunneridae</taxon>
        <taxon>Pentapetalae</taxon>
        <taxon>rosids</taxon>
        <taxon>fabids</taxon>
        <taxon>Malpighiales</taxon>
        <taxon>Euphorbiaceae</taxon>
        <taxon>Crotonoideae</taxon>
        <taxon>Micrandreae</taxon>
        <taxon>Hevea</taxon>
    </lineage>
</organism>
<keyword evidence="9" id="KW-1185">Reference proteome</keyword>
<evidence type="ECO:0000256" key="1">
    <source>
        <dbReference type="ARBA" id="ARBA00001182"/>
    </source>
</evidence>
<comment type="catalytic activity">
    <reaction evidence="1">
        <text>Catalyzes the rearrangement of -S-S- bonds in proteins.</text>
        <dbReference type="EC" id="5.3.4.1"/>
    </reaction>
</comment>
<dbReference type="EC" id="5.3.4.1" evidence="2"/>
<evidence type="ECO:0000256" key="5">
    <source>
        <dbReference type="ARBA" id="ARBA00023284"/>
    </source>
</evidence>
<feature type="domain" description="Endoplasmic reticulum resident protein 29 C-terminal" evidence="7">
    <location>
        <begin position="175"/>
        <end position="268"/>
    </location>
</feature>
<accession>A0A6A6NFS5</accession>
<sequence>MCIGHFVLRSTNRNEMSKDLVELVKAMAKEMGVDLAELGPDDVVVLTEDSFEKEEGQDSGAPRRVLRCLLRRFMSYGVISVDLALNAVCVAVSPFGFADGNLVLFLTVMGYILFDHLGTEWYGVSGYPILKFFPKSSKVGEDYGGGRDLDDLTFINEKCGTSRDGNGDLLQKLAGIVATLENLVKEFITVGNDEKKAIVARMEEEVENLKGTTSRYGKIYLKAVNNCVEKSAEYPKKEIQRLERMLEKSISEVEADEFTLKKNILATFA</sequence>
<reference evidence="8 9" key="1">
    <citation type="journal article" date="2020" name="Mol. Plant">
        <title>The Chromosome-Based Rubber Tree Genome Provides New Insights into Spurge Genome Evolution and Rubber Biosynthesis.</title>
        <authorList>
            <person name="Liu J."/>
            <person name="Shi C."/>
            <person name="Shi C.C."/>
            <person name="Li W."/>
            <person name="Zhang Q.J."/>
            <person name="Zhang Y."/>
            <person name="Li K."/>
            <person name="Lu H.F."/>
            <person name="Shi C."/>
            <person name="Zhu S.T."/>
            <person name="Xiao Z.Y."/>
            <person name="Nan H."/>
            <person name="Yue Y."/>
            <person name="Zhu X.G."/>
            <person name="Wu Y."/>
            <person name="Hong X.N."/>
            <person name="Fan G.Y."/>
            <person name="Tong Y."/>
            <person name="Zhang D."/>
            <person name="Mao C.L."/>
            <person name="Liu Y.L."/>
            <person name="Hao S.J."/>
            <person name="Liu W.Q."/>
            <person name="Lv M.Q."/>
            <person name="Zhang H.B."/>
            <person name="Liu Y."/>
            <person name="Hu-Tang G.R."/>
            <person name="Wang J.P."/>
            <person name="Wang J.H."/>
            <person name="Sun Y.H."/>
            <person name="Ni S.B."/>
            <person name="Chen W.B."/>
            <person name="Zhang X.C."/>
            <person name="Jiao Y.N."/>
            <person name="Eichler E.E."/>
            <person name="Li G.H."/>
            <person name="Liu X."/>
            <person name="Gao L.Z."/>
        </authorList>
    </citation>
    <scope>NUCLEOTIDE SEQUENCE [LARGE SCALE GENOMIC DNA]</scope>
    <source>
        <strain evidence="9">cv. GT1</strain>
        <tissue evidence="8">Leaf</tissue>
    </source>
</reference>
<evidence type="ECO:0000313" key="9">
    <source>
        <dbReference type="Proteomes" id="UP000467840"/>
    </source>
</evidence>
<dbReference type="PANTHER" id="PTHR45672:SF11">
    <property type="entry name" value="PROTEIN DISULFIDE-ISOMERASE C17H9.14C"/>
    <property type="match status" value="1"/>
</dbReference>
<dbReference type="GO" id="GO:0006457">
    <property type="term" value="P:protein folding"/>
    <property type="evidence" value="ECO:0007669"/>
    <property type="project" value="TreeGrafter"/>
</dbReference>
<evidence type="ECO:0000259" key="7">
    <source>
        <dbReference type="Pfam" id="PF07749"/>
    </source>
</evidence>
<keyword evidence="3" id="KW-1015">Disulfide bond</keyword>